<evidence type="ECO:0000256" key="1">
    <source>
        <dbReference type="SAM" id="Coils"/>
    </source>
</evidence>
<evidence type="ECO:0000313" key="3">
    <source>
        <dbReference type="EMBL" id="QAR32377.1"/>
    </source>
</evidence>
<dbReference type="InterPro" id="IPR007813">
    <property type="entry name" value="PilN"/>
</dbReference>
<protein>
    <submittedName>
        <fullName evidence="3">Fimbrial assembly protein</fullName>
    </submittedName>
</protein>
<dbReference type="Proteomes" id="UP000287502">
    <property type="component" value="Chromosome"/>
</dbReference>
<keyword evidence="2" id="KW-0812">Transmembrane</keyword>
<keyword evidence="2" id="KW-0472">Membrane</keyword>
<dbReference type="AlphaFoldDB" id="A0A410JVZ1"/>
<dbReference type="PANTHER" id="PTHR40278:SF1">
    <property type="entry name" value="DNA UTILIZATION PROTEIN HOFN"/>
    <property type="match status" value="1"/>
</dbReference>
<evidence type="ECO:0000256" key="2">
    <source>
        <dbReference type="SAM" id="Phobius"/>
    </source>
</evidence>
<keyword evidence="2" id="KW-1133">Transmembrane helix</keyword>
<reference evidence="3 4" key="1">
    <citation type="submission" date="2019-01" db="EMBL/GenBank/DDBJ databases">
        <title>Geovibrio thiophilus DSM 11263, complete genome.</title>
        <authorList>
            <person name="Spring S."/>
            <person name="Bunk B."/>
            <person name="Sproer C."/>
        </authorList>
    </citation>
    <scope>NUCLEOTIDE SEQUENCE [LARGE SCALE GENOMIC DNA]</scope>
    <source>
        <strain evidence="3 4">DSM 11263</strain>
    </source>
</reference>
<gene>
    <name evidence="3" type="ORF">EP073_02870</name>
</gene>
<feature type="transmembrane region" description="Helical" evidence="2">
    <location>
        <begin position="20"/>
        <end position="39"/>
    </location>
</feature>
<feature type="coiled-coil region" evidence="1">
    <location>
        <begin position="47"/>
        <end position="91"/>
    </location>
</feature>
<sequence length="180" mass="20656">MIRVNLLGRKRKKKVKPIQIELSAFVLAVAAVFAGIMLFNMTVNAKIAYLEDQVNKKQTELRKLQSVKQEVERFRTQMDEIQKKIEIVRKLKEGQKGYYKILTNIEKSMPDDVWTSSLSFEGGKIVLGCSSLRVSSVNRFVMNLYETNMFSTIDLEKADKKDEDTVEINNFVITAGVRLD</sequence>
<dbReference type="EMBL" id="CP035108">
    <property type="protein sequence ID" value="QAR32377.1"/>
    <property type="molecule type" value="Genomic_DNA"/>
</dbReference>
<accession>A0A410JVZ1</accession>
<dbReference type="PANTHER" id="PTHR40278">
    <property type="entry name" value="DNA UTILIZATION PROTEIN HOFN"/>
    <property type="match status" value="1"/>
</dbReference>
<dbReference type="OrthoDB" id="9796651at2"/>
<dbReference type="Pfam" id="PF05137">
    <property type="entry name" value="PilN"/>
    <property type="match status" value="1"/>
</dbReference>
<dbReference type="KEGG" id="gtl:EP073_02870"/>
<evidence type="ECO:0000313" key="4">
    <source>
        <dbReference type="Proteomes" id="UP000287502"/>
    </source>
</evidence>
<keyword evidence="1" id="KW-0175">Coiled coil</keyword>
<organism evidence="3 4">
    <name type="scientific">Geovibrio thiophilus</name>
    <dbReference type="NCBI Taxonomy" id="139438"/>
    <lineage>
        <taxon>Bacteria</taxon>
        <taxon>Pseudomonadati</taxon>
        <taxon>Deferribacterota</taxon>
        <taxon>Deferribacteres</taxon>
        <taxon>Deferribacterales</taxon>
        <taxon>Geovibrionaceae</taxon>
        <taxon>Geovibrio</taxon>
    </lineage>
</organism>
<dbReference type="RefSeq" id="WP_128465664.1">
    <property type="nucleotide sequence ID" value="NZ_CP035108.1"/>
</dbReference>
<name>A0A410JVZ1_9BACT</name>
<proteinExistence type="predicted"/>
<keyword evidence="4" id="KW-1185">Reference proteome</keyword>
<dbReference type="InterPro" id="IPR052534">
    <property type="entry name" value="Extracell_DNA_Util/SecSys_Comp"/>
</dbReference>